<feature type="domain" description="F-box" evidence="2">
    <location>
        <begin position="97"/>
        <end position="149"/>
    </location>
</feature>
<dbReference type="InterPro" id="IPR001810">
    <property type="entry name" value="F-box_dom"/>
</dbReference>
<dbReference type="InterPro" id="IPR036047">
    <property type="entry name" value="F-box-like_dom_sf"/>
</dbReference>
<evidence type="ECO:0000313" key="4">
    <source>
        <dbReference type="Proteomes" id="UP000789508"/>
    </source>
</evidence>
<organism evidence="3 4">
    <name type="scientific">Ambispora leptoticha</name>
    <dbReference type="NCBI Taxonomy" id="144679"/>
    <lineage>
        <taxon>Eukaryota</taxon>
        <taxon>Fungi</taxon>
        <taxon>Fungi incertae sedis</taxon>
        <taxon>Mucoromycota</taxon>
        <taxon>Glomeromycotina</taxon>
        <taxon>Glomeromycetes</taxon>
        <taxon>Archaeosporales</taxon>
        <taxon>Ambisporaceae</taxon>
        <taxon>Ambispora</taxon>
    </lineage>
</organism>
<proteinExistence type="predicted"/>
<reference evidence="3" key="1">
    <citation type="submission" date="2021-06" db="EMBL/GenBank/DDBJ databases">
        <authorList>
            <person name="Kallberg Y."/>
            <person name="Tangrot J."/>
            <person name="Rosling A."/>
        </authorList>
    </citation>
    <scope>NUCLEOTIDE SEQUENCE</scope>
    <source>
        <strain evidence="3">FL130A</strain>
    </source>
</reference>
<dbReference type="EMBL" id="CAJVPS010002012">
    <property type="protein sequence ID" value="CAG8557627.1"/>
    <property type="molecule type" value="Genomic_DNA"/>
</dbReference>
<protein>
    <submittedName>
        <fullName evidence="3">9131_t:CDS:1</fullName>
    </submittedName>
</protein>
<keyword evidence="4" id="KW-1185">Reference proteome</keyword>
<comment type="caution">
    <text evidence="3">The sequence shown here is derived from an EMBL/GenBank/DDBJ whole genome shotgun (WGS) entry which is preliminary data.</text>
</comment>
<dbReference type="AlphaFoldDB" id="A0A9N9FUQ0"/>
<dbReference type="SUPFAM" id="SSF81383">
    <property type="entry name" value="F-box domain"/>
    <property type="match status" value="1"/>
</dbReference>
<dbReference type="PROSITE" id="PS50181">
    <property type="entry name" value="FBOX"/>
    <property type="match status" value="1"/>
</dbReference>
<evidence type="ECO:0000313" key="3">
    <source>
        <dbReference type="EMBL" id="CAG8557627.1"/>
    </source>
</evidence>
<accession>A0A9N9FUQ0</accession>
<dbReference type="Gene3D" id="1.20.1280.50">
    <property type="match status" value="1"/>
</dbReference>
<evidence type="ECO:0000256" key="1">
    <source>
        <dbReference type="SAM" id="MobiDB-lite"/>
    </source>
</evidence>
<dbReference type="Pfam" id="PF12937">
    <property type="entry name" value="F-box-like"/>
    <property type="match status" value="1"/>
</dbReference>
<name>A0A9N9FUQ0_9GLOM</name>
<dbReference type="OrthoDB" id="2322499at2759"/>
<dbReference type="CDD" id="cd09917">
    <property type="entry name" value="F-box_SF"/>
    <property type="match status" value="1"/>
</dbReference>
<feature type="region of interest" description="Disordered" evidence="1">
    <location>
        <begin position="47"/>
        <end position="73"/>
    </location>
</feature>
<evidence type="ECO:0000259" key="2">
    <source>
        <dbReference type="PROSITE" id="PS50181"/>
    </source>
</evidence>
<gene>
    <name evidence="3" type="ORF">ALEPTO_LOCUS6191</name>
</gene>
<sequence length="408" mass="47827">MQAQPTRQLRNSIRKRGQSSVSIQWKLRDHSTVLLRSTRRKANSTAMFVKKGSSPKKTTITQRRGLKRSKGSQKNNKIIDHYYDDTEEEEEEEGPTISLFLTIPPEIFAVICAYLPPAELFTLSRVCRRFRGFLWSTTSAVTESIWRVSRTTFLRYPNMAPPTGLAELEYLRLVMEKGCMFCDKEDGLTIYWEFQIRCCTGCLEKITIRDYHLSSKLKRMNVPQDIIFGLPYLLRCNTPKYDGKIFLQSDIQRVHEEYLVAPDKEAWVTQKNAEILAFLQDARERAKDTQTNQKILIMIERGRRYKIISAKIKELAKELRNSKTSIGQTEYLLKRCPSYRRVVDVPKPFTERSWNALVKKLEVELPNARQLSRGILPSNDEIWEIREELRERVRRLQARLAETFDENY</sequence>
<dbReference type="Proteomes" id="UP000789508">
    <property type="component" value="Unassembled WGS sequence"/>
</dbReference>
<dbReference type="SMART" id="SM00256">
    <property type="entry name" value="FBOX"/>
    <property type="match status" value="1"/>
</dbReference>